<accession>A0A7Y4KPQ9</accession>
<gene>
    <name evidence="1" type="ORF">HMI49_31535</name>
</gene>
<evidence type="ECO:0000313" key="2">
    <source>
        <dbReference type="Proteomes" id="UP000563426"/>
    </source>
</evidence>
<reference evidence="1 2" key="1">
    <citation type="submission" date="2020-05" db="EMBL/GenBank/DDBJ databases">
        <authorList>
            <person name="Whitworth D."/>
        </authorList>
    </citation>
    <scope>NUCLEOTIDE SEQUENCE [LARGE SCALE GENOMIC DNA]</scope>
    <source>
        <strain evidence="1 2">AB043B</strain>
    </source>
</reference>
<dbReference type="EMBL" id="JABFJV010000251">
    <property type="protein sequence ID" value="NOK37743.1"/>
    <property type="molecule type" value="Genomic_DNA"/>
</dbReference>
<organism evidence="1 2">
    <name type="scientific">Corallococcus exercitus</name>
    <dbReference type="NCBI Taxonomy" id="2316736"/>
    <lineage>
        <taxon>Bacteria</taxon>
        <taxon>Pseudomonadati</taxon>
        <taxon>Myxococcota</taxon>
        <taxon>Myxococcia</taxon>
        <taxon>Myxococcales</taxon>
        <taxon>Cystobacterineae</taxon>
        <taxon>Myxococcaceae</taxon>
        <taxon>Corallococcus</taxon>
    </lineage>
</organism>
<dbReference type="AlphaFoldDB" id="A0A7Y4KPQ9"/>
<evidence type="ECO:0000313" key="1">
    <source>
        <dbReference type="EMBL" id="NOK37743.1"/>
    </source>
</evidence>
<comment type="caution">
    <text evidence="1">The sequence shown here is derived from an EMBL/GenBank/DDBJ whole genome shotgun (WGS) entry which is preliminary data.</text>
</comment>
<name>A0A7Y4KPQ9_9BACT</name>
<dbReference type="PROSITE" id="PS51257">
    <property type="entry name" value="PROKAR_LIPOPROTEIN"/>
    <property type="match status" value="1"/>
</dbReference>
<evidence type="ECO:0008006" key="3">
    <source>
        <dbReference type="Google" id="ProtNLM"/>
    </source>
</evidence>
<dbReference type="Proteomes" id="UP000563426">
    <property type="component" value="Unassembled WGS sequence"/>
</dbReference>
<proteinExistence type="predicted"/>
<protein>
    <recommendedName>
        <fullName evidence="3">Lipoprotein</fullName>
    </recommendedName>
</protein>
<keyword evidence="2" id="KW-1185">Reference proteome</keyword>
<sequence length="223" mass="24049">MVGRVLAALSPPAVTAILRAASAAFVLALVGCGSATVGTVGKPAMAKWVGPVFGTPDGGQLRTTIYYGPWQCSAAFLSRCESKCAAQGHALMGCMWLADIKADWQGRYLFMPAEAGGRMAITHCCCDYPKVDDLKWRRDTWDNARKRFRQEWGSEFGAWPSTGGTFWTGHHIFDLAHGGAPTATGNVIPVPDAIHKVFNAEYPACYAPDGKWLTPGPEHPYAD</sequence>